<gene>
    <name evidence="1" type="ORF">F5X68DRAFT_50227</name>
</gene>
<accession>A0A9P9A659</accession>
<evidence type="ECO:0000313" key="2">
    <source>
        <dbReference type="Proteomes" id="UP000770015"/>
    </source>
</evidence>
<proteinExistence type="predicted"/>
<name>A0A9P9A659_9PEZI</name>
<dbReference type="EMBL" id="JAGSXJ010000030">
    <property type="protein sequence ID" value="KAH6670372.1"/>
    <property type="molecule type" value="Genomic_DNA"/>
</dbReference>
<sequence length="122" mass="13030">MSCRSITRLPTSIFLASIASLSTGKLRKKLADRADPTPPKTFPQAYAGGTSCCLPSCFHALCQQILGLLLSTTLSNTEVELRHRSLGRELPQDNGPGIEGAYMAHGNELCIAPGVLTRCSEV</sequence>
<comment type="caution">
    <text evidence="1">The sequence shown here is derived from an EMBL/GenBank/DDBJ whole genome shotgun (WGS) entry which is preliminary data.</text>
</comment>
<dbReference type="AlphaFoldDB" id="A0A9P9A659"/>
<evidence type="ECO:0000313" key="1">
    <source>
        <dbReference type="EMBL" id="KAH6670372.1"/>
    </source>
</evidence>
<reference evidence="1" key="1">
    <citation type="journal article" date="2021" name="Nat. Commun.">
        <title>Genetic determinants of endophytism in the Arabidopsis root mycobiome.</title>
        <authorList>
            <person name="Mesny F."/>
            <person name="Miyauchi S."/>
            <person name="Thiergart T."/>
            <person name="Pickel B."/>
            <person name="Atanasova L."/>
            <person name="Karlsson M."/>
            <person name="Huettel B."/>
            <person name="Barry K.W."/>
            <person name="Haridas S."/>
            <person name="Chen C."/>
            <person name="Bauer D."/>
            <person name="Andreopoulos W."/>
            <person name="Pangilinan J."/>
            <person name="LaButti K."/>
            <person name="Riley R."/>
            <person name="Lipzen A."/>
            <person name="Clum A."/>
            <person name="Drula E."/>
            <person name="Henrissat B."/>
            <person name="Kohler A."/>
            <person name="Grigoriev I.V."/>
            <person name="Martin F.M."/>
            <person name="Hacquard S."/>
        </authorList>
    </citation>
    <scope>NUCLEOTIDE SEQUENCE</scope>
    <source>
        <strain evidence="1">MPI-SDFR-AT-0117</strain>
    </source>
</reference>
<protein>
    <submittedName>
        <fullName evidence="1">Uncharacterized protein</fullName>
    </submittedName>
</protein>
<dbReference type="Proteomes" id="UP000770015">
    <property type="component" value="Unassembled WGS sequence"/>
</dbReference>
<organism evidence="1 2">
    <name type="scientific">Plectosphaerella plurivora</name>
    <dbReference type="NCBI Taxonomy" id="936078"/>
    <lineage>
        <taxon>Eukaryota</taxon>
        <taxon>Fungi</taxon>
        <taxon>Dikarya</taxon>
        <taxon>Ascomycota</taxon>
        <taxon>Pezizomycotina</taxon>
        <taxon>Sordariomycetes</taxon>
        <taxon>Hypocreomycetidae</taxon>
        <taxon>Glomerellales</taxon>
        <taxon>Plectosphaerellaceae</taxon>
        <taxon>Plectosphaerella</taxon>
    </lineage>
</organism>
<keyword evidence="2" id="KW-1185">Reference proteome</keyword>